<organism evidence="3 4">
    <name type="scientific">[Torrubiella] hemipterigena</name>
    <dbReference type="NCBI Taxonomy" id="1531966"/>
    <lineage>
        <taxon>Eukaryota</taxon>
        <taxon>Fungi</taxon>
        <taxon>Dikarya</taxon>
        <taxon>Ascomycota</taxon>
        <taxon>Pezizomycotina</taxon>
        <taxon>Sordariomycetes</taxon>
        <taxon>Hypocreomycetidae</taxon>
        <taxon>Hypocreales</taxon>
        <taxon>Clavicipitaceae</taxon>
        <taxon>Clavicipitaceae incertae sedis</taxon>
        <taxon>'Torrubiella' clade</taxon>
    </lineage>
</organism>
<name>A0A0A1T950_9HYPO</name>
<dbReference type="Proteomes" id="UP000039046">
    <property type="component" value="Unassembled WGS sequence"/>
</dbReference>
<gene>
    <name evidence="3" type="ORF">VHEMI02003</name>
</gene>
<dbReference type="EMBL" id="CDHN01000001">
    <property type="protein sequence ID" value="CEJ81904.1"/>
    <property type="molecule type" value="Genomic_DNA"/>
</dbReference>
<evidence type="ECO:0000313" key="4">
    <source>
        <dbReference type="Proteomes" id="UP000039046"/>
    </source>
</evidence>
<dbReference type="OrthoDB" id="74360at2759"/>
<keyword evidence="4" id="KW-1185">Reference proteome</keyword>
<reference evidence="3 4" key="1">
    <citation type="journal article" date="2015" name="Genome Announc.">
        <title>Draft Genome Sequence and Gene Annotation of the Entomopathogenic Fungus Verticillium hemipterigenum.</title>
        <authorList>
            <person name="Horn F."/>
            <person name="Habel A."/>
            <person name="Scharf D.H."/>
            <person name="Dworschak J."/>
            <person name="Brakhage A.A."/>
            <person name="Guthke R."/>
            <person name="Hertweck C."/>
            <person name="Linde J."/>
        </authorList>
    </citation>
    <scope>NUCLEOTIDE SEQUENCE [LARGE SCALE GENOMIC DNA]</scope>
</reference>
<accession>A0A0A1T950</accession>
<dbReference type="STRING" id="1531966.A0A0A1T950"/>
<dbReference type="AlphaFoldDB" id="A0A0A1T950"/>
<dbReference type="PANTHER" id="PTHR42877:SF7">
    <property type="entry name" value="FLAVIN-BINDING MONOOXYGENASE-RELATED"/>
    <property type="match status" value="1"/>
</dbReference>
<dbReference type="InterPro" id="IPR051209">
    <property type="entry name" value="FAD-bind_Monooxygenase_sf"/>
</dbReference>
<evidence type="ECO:0000256" key="2">
    <source>
        <dbReference type="SAM" id="MobiDB-lite"/>
    </source>
</evidence>
<feature type="region of interest" description="Disordered" evidence="2">
    <location>
        <begin position="399"/>
        <end position="418"/>
    </location>
</feature>
<dbReference type="PANTHER" id="PTHR42877">
    <property type="entry name" value="L-ORNITHINE N(5)-MONOOXYGENASE-RELATED"/>
    <property type="match status" value="1"/>
</dbReference>
<evidence type="ECO:0000256" key="1">
    <source>
        <dbReference type="ARBA" id="ARBA00010139"/>
    </source>
</evidence>
<dbReference type="HOGENOM" id="CLU_006937_6_3_1"/>
<dbReference type="InterPro" id="IPR036188">
    <property type="entry name" value="FAD/NAD-bd_sf"/>
</dbReference>
<evidence type="ECO:0000313" key="3">
    <source>
        <dbReference type="EMBL" id="CEJ81904.1"/>
    </source>
</evidence>
<dbReference type="Gene3D" id="3.50.50.60">
    <property type="entry name" value="FAD/NAD(P)-binding domain"/>
    <property type="match status" value="2"/>
</dbReference>
<protein>
    <submittedName>
        <fullName evidence="3">Uncharacterized protein</fullName>
    </submittedName>
</protein>
<dbReference type="SUPFAM" id="SSF51905">
    <property type="entry name" value="FAD/NAD(P)-binding domain"/>
    <property type="match status" value="2"/>
</dbReference>
<sequence>MRWPDIPDFDSLAIPVMHSAKWNDSISFEGKRIGIIGGGSSAIQIVPQMQRVKDSKLSCFVRSKTWIAKPFGDTIMGDLGLEEASIPEQLRERLATDPEFLHQFRTIVEKRGNSMHALTIRDSPLQKFVRPIIENLMQQGLAKKPEILEALLPDFGVGCRRLTPGPGYLEALTADNVDFITTRIKSAYANGLELDDGTKVELDVLICATGFYTGLAPPFPIIGINGQSLESRFAEFPETYLSIATDGFPNFFFMCGPNGAIGTGPLTTILESMGDYIVKCIRKLQRDNIQAMEVQPQRVQDFVAYMDHYFKKTVYTDSCHTWYSRNGRITMIWPGSSLHAMETLRSPRWEDWNYIYRGEEEGGKETNRLGWLGNGWSAPQLDDSQGDITYFVNPEEVDVPSEPLPEKTAGNVRRAYSY</sequence>
<proteinExistence type="inferred from homology"/>
<comment type="similarity">
    <text evidence="1">Belongs to the FAD-binding monooxygenase family.</text>
</comment>